<keyword evidence="1" id="KW-0805">Transcription regulation</keyword>
<dbReference type="SMART" id="SM00345">
    <property type="entry name" value="HTH_GNTR"/>
    <property type="match status" value="1"/>
</dbReference>
<evidence type="ECO:0000256" key="3">
    <source>
        <dbReference type="ARBA" id="ARBA00023163"/>
    </source>
</evidence>
<dbReference type="PANTHER" id="PTHR38445:SF6">
    <property type="entry name" value="GNTR-FAMILY TRANSCRIPTIONAL REGULATOR"/>
    <property type="match status" value="1"/>
</dbReference>
<reference evidence="5" key="1">
    <citation type="submission" date="2021-03" db="EMBL/GenBank/DDBJ databases">
        <title>Taxonomic study of Clostridium polyendosporum from meadow-gley soil under rice.</title>
        <authorList>
            <person name="Kobayashi H."/>
            <person name="Tanizawa Y."/>
            <person name="Yagura M."/>
        </authorList>
    </citation>
    <scope>NUCLEOTIDE SEQUENCE</scope>
    <source>
        <strain evidence="5">JCM 30710</strain>
    </source>
</reference>
<dbReference type="GO" id="GO:0003700">
    <property type="term" value="F:DNA-binding transcription factor activity"/>
    <property type="evidence" value="ECO:0007669"/>
    <property type="project" value="InterPro"/>
</dbReference>
<dbReference type="CDD" id="cd07377">
    <property type="entry name" value="WHTH_GntR"/>
    <property type="match status" value="1"/>
</dbReference>
<evidence type="ECO:0000259" key="4">
    <source>
        <dbReference type="PROSITE" id="PS50949"/>
    </source>
</evidence>
<dbReference type="PROSITE" id="PS50949">
    <property type="entry name" value="HTH_GNTR"/>
    <property type="match status" value="1"/>
</dbReference>
<dbReference type="InterPro" id="IPR000524">
    <property type="entry name" value="Tscrpt_reg_HTH_GntR"/>
</dbReference>
<keyword evidence="6" id="KW-1185">Reference proteome</keyword>
<dbReference type="PANTHER" id="PTHR38445">
    <property type="entry name" value="HTH-TYPE TRANSCRIPTIONAL REPRESSOR YTRA"/>
    <property type="match status" value="1"/>
</dbReference>
<dbReference type="Gene3D" id="1.10.10.10">
    <property type="entry name" value="Winged helix-like DNA-binding domain superfamily/Winged helix DNA-binding domain"/>
    <property type="match status" value="1"/>
</dbReference>
<evidence type="ECO:0000313" key="6">
    <source>
        <dbReference type="Proteomes" id="UP000679179"/>
    </source>
</evidence>
<feature type="domain" description="HTH gntR-type" evidence="4">
    <location>
        <begin position="8"/>
        <end position="76"/>
    </location>
</feature>
<sequence length="125" mass="14440">MIKFNESTPIYIQIMEKIKADIVSRKLKCGDKMPSVREFSESFKVNPNTVQRVFIELEREGITYSKRGIGTFIAEGNELLEQLKIAQAQKYAKIFAGKMKELGMKKQEIIEYLNKELEEGESENN</sequence>
<comment type="caution">
    <text evidence="5">The sequence shown here is derived from an EMBL/GenBank/DDBJ whole genome shotgun (WGS) entry which is preliminary data.</text>
</comment>
<dbReference type="InterPro" id="IPR036388">
    <property type="entry name" value="WH-like_DNA-bd_sf"/>
</dbReference>
<proteinExistence type="predicted"/>
<dbReference type="InterPro" id="IPR036390">
    <property type="entry name" value="WH_DNA-bd_sf"/>
</dbReference>
<gene>
    <name evidence="5" type="ORF">CPJCM30710_17760</name>
</gene>
<dbReference type="Pfam" id="PF00392">
    <property type="entry name" value="GntR"/>
    <property type="match status" value="1"/>
</dbReference>
<dbReference type="RefSeq" id="WP_246503502.1">
    <property type="nucleotide sequence ID" value="NZ_BOPZ01000013.1"/>
</dbReference>
<evidence type="ECO:0000256" key="2">
    <source>
        <dbReference type="ARBA" id="ARBA00023125"/>
    </source>
</evidence>
<evidence type="ECO:0000256" key="1">
    <source>
        <dbReference type="ARBA" id="ARBA00023015"/>
    </source>
</evidence>
<dbReference type="Proteomes" id="UP000679179">
    <property type="component" value="Unassembled WGS sequence"/>
</dbReference>
<dbReference type="EMBL" id="BOPZ01000013">
    <property type="protein sequence ID" value="GIM29110.1"/>
    <property type="molecule type" value="Genomic_DNA"/>
</dbReference>
<dbReference type="SUPFAM" id="SSF46785">
    <property type="entry name" value="Winged helix' DNA-binding domain"/>
    <property type="match status" value="1"/>
</dbReference>
<organism evidence="5 6">
    <name type="scientific">Clostridium polyendosporum</name>
    <dbReference type="NCBI Taxonomy" id="69208"/>
    <lineage>
        <taxon>Bacteria</taxon>
        <taxon>Bacillati</taxon>
        <taxon>Bacillota</taxon>
        <taxon>Clostridia</taxon>
        <taxon>Eubacteriales</taxon>
        <taxon>Clostridiaceae</taxon>
        <taxon>Clostridium</taxon>
    </lineage>
</organism>
<accession>A0A919S0V6</accession>
<evidence type="ECO:0000313" key="5">
    <source>
        <dbReference type="EMBL" id="GIM29110.1"/>
    </source>
</evidence>
<protein>
    <submittedName>
        <fullName evidence="5">GntR family transcriptional regulator</fullName>
    </submittedName>
</protein>
<keyword evidence="2" id="KW-0238">DNA-binding</keyword>
<keyword evidence="3" id="KW-0804">Transcription</keyword>
<dbReference type="GO" id="GO:0003677">
    <property type="term" value="F:DNA binding"/>
    <property type="evidence" value="ECO:0007669"/>
    <property type="project" value="UniProtKB-KW"/>
</dbReference>
<dbReference type="AlphaFoldDB" id="A0A919S0V6"/>
<name>A0A919S0V6_9CLOT</name>